<evidence type="ECO:0000259" key="1">
    <source>
        <dbReference type="Pfam" id="PF23374"/>
    </source>
</evidence>
<evidence type="ECO:0000313" key="5">
    <source>
        <dbReference type="Proteomes" id="UP000830434"/>
    </source>
</evidence>
<dbReference type="Pfam" id="PF23374">
    <property type="entry name" value="Fn3_arc"/>
    <property type="match status" value="1"/>
</dbReference>
<proteinExistence type="predicted"/>
<dbReference type="AlphaFoldDB" id="A0A8U0IP33"/>
<protein>
    <submittedName>
        <fullName evidence="4">Uncharacterized protein</fullName>
    </submittedName>
</protein>
<gene>
    <name evidence="4" type="ORF">M0R88_07405</name>
</gene>
<dbReference type="EMBL" id="CP096658">
    <property type="protein sequence ID" value="UPW01914.1"/>
    <property type="molecule type" value="Genomic_DNA"/>
</dbReference>
<accession>A0A8U0IP33</accession>
<dbReference type="Pfam" id="PF23379">
    <property type="entry name" value="DUF7096"/>
    <property type="match status" value="1"/>
</dbReference>
<name>A0A8U0IP33_9EURY</name>
<dbReference type="RefSeq" id="WP_248656301.1">
    <property type="nucleotide sequence ID" value="NZ_CP096658.1"/>
</dbReference>
<dbReference type="InterPro" id="IPR055522">
    <property type="entry name" value="DUF7096"/>
</dbReference>
<dbReference type="InterPro" id="IPR056397">
    <property type="entry name" value="Fn3_arc"/>
</dbReference>
<feature type="domain" description="Fibronectin-III type-like" evidence="1">
    <location>
        <begin position="324"/>
        <end position="397"/>
    </location>
</feature>
<organism evidence="4 5">
    <name type="scientific">Halorussus gelatinilyticus</name>
    <dbReference type="NCBI Taxonomy" id="2937524"/>
    <lineage>
        <taxon>Archaea</taxon>
        <taxon>Methanobacteriati</taxon>
        <taxon>Methanobacteriota</taxon>
        <taxon>Stenosarchaea group</taxon>
        <taxon>Halobacteria</taxon>
        <taxon>Halobacteriales</taxon>
        <taxon>Haladaptataceae</taxon>
        <taxon>Halorussus</taxon>
    </lineage>
</organism>
<reference evidence="4" key="1">
    <citation type="submission" date="2022-04" db="EMBL/GenBank/DDBJ databases">
        <title>Diverse halophilic archaea isolated from saline environments.</title>
        <authorList>
            <person name="Cui H.-L."/>
        </authorList>
    </citation>
    <scope>NUCLEOTIDE SEQUENCE</scope>
    <source>
        <strain evidence="4">XZYJT40</strain>
    </source>
</reference>
<feature type="domain" description="DUF7096" evidence="3">
    <location>
        <begin position="2"/>
        <end position="203"/>
    </location>
</feature>
<dbReference type="InterPro" id="IPR055520">
    <property type="entry name" value="DUF7094"/>
</dbReference>
<feature type="domain" description="DUF7094" evidence="2">
    <location>
        <begin position="209"/>
        <end position="312"/>
    </location>
</feature>
<dbReference type="Proteomes" id="UP000830434">
    <property type="component" value="Chromosome"/>
</dbReference>
<keyword evidence="5" id="KW-1185">Reference proteome</keyword>
<dbReference type="KEGG" id="haxz:M0R88_07405"/>
<dbReference type="GeneID" id="72189670"/>
<dbReference type="Pfam" id="PF23375">
    <property type="entry name" value="DUF7094"/>
    <property type="match status" value="1"/>
</dbReference>
<sequence length="405" mass="43734">MRLTPVMLALLLALSPGAVAVQASAPTTPAPAQNEDDTIRPGPDANTTAVMVLGTTPERTAFDSQSIALGSSLAIDRNQLKSELSVAALDEQLQSAETIERKHQILVQYQYQIENRIISLKARERQSTQAFSNGTISEDQYLRTLGRIDAEAEQLRSVASALEARSRNVRGLSMSSFVSTVQGKLTTLEGPVRDRIARSLRGKAPKERVFVATADTGVVLSTITEGTYVREIVRHDYRNPSASGSLTLLQAQKIVYDKYTWANNNPSRGTSTSPYGTTNVFSVTVKHPHGSFVAYLDGGTEKVFKEIQHKRLTGNTPLPTGPSVSNTSENLTVTVNRTYAGGPLRVNLTNATGAPVSGEVRIDGELVGRTNADGVLWTLSPADRFEVSASYDFRTVNVTATPVQS</sequence>
<evidence type="ECO:0000313" key="4">
    <source>
        <dbReference type="EMBL" id="UPW01914.1"/>
    </source>
</evidence>
<evidence type="ECO:0000259" key="3">
    <source>
        <dbReference type="Pfam" id="PF23379"/>
    </source>
</evidence>
<evidence type="ECO:0000259" key="2">
    <source>
        <dbReference type="Pfam" id="PF23375"/>
    </source>
</evidence>